<keyword evidence="3" id="KW-1185">Reference proteome</keyword>
<gene>
    <name evidence="2" type="ORF">EQG49_05685</name>
</gene>
<name>A0A4P6YTH7_9LACO</name>
<reference evidence="3" key="1">
    <citation type="submission" date="2019-03" db="EMBL/GenBank/DDBJ databases">
        <title>Weissella sp. 26KH-42 Genome sequencing.</title>
        <authorList>
            <person name="Heo J."/>
            <person name="Kim S.-J."/>
            <person name="Kim J.-S."/>
            <person name="Hong S.-B."/>
            <person name="Kwon S.-W."/>
        </authorList>
    </citation>
    <scope>NUCLEOTIDE SEQUENCE [LARGE SCALE GENOMIC DNA]</scope>
    <source>
        <strain evidence="3">26KH-42</strain>
    </source>
</reference>
<dbReference type="Proteomes" id="UP000292886">
    <property type="component" value="Chromosome"/>
</dbReference>
<dbReference type="OrthoDB" id="2328134at2"/>
<evidence type="ECO:0008006" key="4">
    <source>
        <dbReference type="Google" id="ProtNLM"/>
    </source>
</evidence>
<dbReference type="AlphaFoldDB" id="A0A4P6YTH7"/>
<evidence type="ECO:0000313" key="2">
    <source>
        <dbReference type="EMBL" id="QBO35986.1"/>
    </source>
</evidence>
<feature type="compositionally biased region" description="Low complexity" evidence="1">
    <location>
        <begin position="130"/>
        <end position="147"/>
    </location>
</feature>
<dbReference type="EMBL" id="CP037940">
    <property type="protein sequence ID" value="QBO35986.1"/>
    <property type="molecule type" value="Genomic_DNA"/>
</dbReference>
<sequence length="272" mass="28805">MKKEHTRKFATLAIILISTIMLTGCGAKAVLGGDSGSVATSQSKDATTDATSKKVSEYEGILQAARNLTADNKFEESNKTLNAMSVTELAKPELAAVKDASDEVRQQNTDGVAATKKAKAAKRKAKAASKKNATNTGTTSNTTSSQTGFSQFPEFTGTYYFINGGNSRPQATLNIDTQGNVTQTNNDRAPYTGNATISANGTSQLSYDVSAIDYGDEYYPTKSITADVAITVTWNKGGGTQTYYGYTSYNGTKVLTDGRGYSSGGVNEVWES</sequence>
<evidence type="ECO:0000313" key="3">
    <source>
        <dbReference type="Proteomes" id="UP000292886"/>
    </source>
</evidence>
<dbReference type="RefSeq" id="WP_133363065.1">
    <property type="nucleotide sequence ID" value="NZ_CP037940.1"/>
</dbReference>
<organism evidence="2 3">
    <name type="scientific">Periweissella cryptocerci</name>
    <dbReference type="NCBI Taxonomy" id="2506420"/>
    <lineage>
        <taxon>Bacteria</taxon>
        <taxon>Bacillati</taxon>
        <taxon>Bacillota</taxon>
        <taxon>Bacilli</taxon>
        <taxon>Lactobacillales</taxon>
        <taxon>Lactobacillaceae</taxon>
        <taxon>Periweissella</taxon>
    </lineage>
</organism>
<dbReference type="KEGG" id="wei:EQG49_05685"/>
<evidence type="ECO:0000256" key="1">
    <source>
        <dbReference type="SAM" id="MobiDB-lite"/>
    </source>
</evidence>
<feature type="compositionally biased region" description="Basic residues" evidence="1">
    <location>
        <begin position="116"/>
        <end position="129"/>
    </location>
</feature>
<feature type="region of interest" description="Disordered" evidence="1">
    <location>
        <begin position="107"/>
        <end position="149"/>
    </location>
</feature>
<accession>A0A4P6YTH7</accession>
<dbReference type="PROSITE" id="PS51257">
    <property type="entry name" value="PROKAR_LIPOPROTEIN"/>
    <property type="match status" value="1"/>
</dbReference>
<proteinExistence type="predicted"/>
<protein>
    <recommendedName>
        <fullName evidence="4">Lipoprotein</fullName>
    </recommendedName>
</protein>